<evidence type="ECO:0000256" key="1">
    <source>
        <dbReference type="SAM" id="MobiDB-lite"/>
    </source>
</evidence>
<organism evidence="2 3">
    <name type="scientific">Rubroshorea leprosula</name>
    <dbReference type="NCBI Taxonomy" id="152421"/>
    <lineage>
        <taxon>Eukaryota</taxon>
        <taxon>Viridiplantae</taxon>
        <taxon>Streptophyta</taxon>
        <taxon>Embryophyta</taxon>
        <taxon>Tracheophyta</taxon>
        <taxon>Spermatophyta</taxon>
        <taxon>Magnoliopsida</taxon>
        <taxon>eudicotyledons</taxon>
        <taxon>Gunneridae</taxon>
        <taxon>Pentapetalae</taxon>
        <taxon>rosids</taxon>
        <taxon>malvids</taxon>
        <taxon>Malvales</taxon>
        <taxon>Dipterocarpaceae</taxon>
        <taxon>Rubroshorea</taxon>
    </lineage>
</organism>
<feature type="compositionally biased region" description="Polar residues" evidence="1">
    <location>
        <begin position="1"/>
        <end position="18"/>
    </location>
</feature>
<sequence length="144" mass="16307">MTQQTYNGPHLSSTSQIPKNKRTPVLQRSVHPRGAAERGSAWLSARKGGRELIKIRGLSPPKLNNWWQITPLTHFTRKSTPQLTCSGKSAPLLTLPLTFNSSLISPSSVFNVAFFLLRWRHSWTNTSKSADYTNYFYTLKLFGE</sequence>
<evidence type="ECO:0000313" key="3">
    <source>
        <dbReference type="Proteomes" id="UP001054252"/>
    </source>
</evidence>
<gene>
    <name evidence="2" type="ORF">SLEP1_g54688</name>
</gene>
<comment type="caution">
    <text evidence="2">The sequence shown here is derived from an EMBL/GenBank/DDBJ whole genome shotgun (WGS) entry which is preliminary data.</text>
</comment>
<keyword evidence="3" id="KW-1185">Reference proteome</keyword>
<name>A0AAV5MFQ7_9ROSI</name>
<protein>
    <submittedName>
        <fullName evidence="2">Uncharacterized protein</fullName>
    </submittedName>
</protein>
<reference evidence="2 3" key="1">
    <citation type="journal article" date="2021" name="Commun. Biol.">
        <title>The genome of Shorea leprosula (Dipterocarpaceae) highlights the ecological relevance of drought in aseasonal tropical rainforests.</title>
        <authorList>
            <person name="Ng K.K.S."/>
            <person name="Kobayashi M.J."/>
            <person name="Fawcett J.A."/>
            <person name="Hatakeyama M."/>
            <person name="Paape T."/>
            <person name="Ng C.H."/>
            <person name="Ang C.C."/>
            <person name="Tnah L.H."/>
            <person name="Lee C.T."/>
            <person name="Nishiyama T."/>
            <person name="Sese J."/>
            <person name="O'Brien M.J."/>
            <person name="Copetti D."/>
            <person name="Mohd Noor M.I."/>
            <person name="Ong R.C."/>
            <person name="Putra M."/>
            <person name="Sireger I.Z."/>
            <person name="Indrioko S."/>
            <person name="Kosugi Y."/>
            <person name="Izuno A."/>
            <person name="Isagi Y."/>
            <person name="Lee S.L."/>
            <person name="Shimizu K.K."/>
        </authorList>
    </citation>
    <scope>NUCLEOTIDE SEQUENCE [LARGE SCALE GENOMIC DNA]</scope>
    <source>
        <strain evidence="2">214</strain>
    </source>
</reference>
<dbReference type="Proteomes" id="UP001054252">
    <property type="component" value="Unassembled WGS sequence"/>
</dbReference>
<evidence type="ECO:0000313" key="2">
    <source>
        <dbReference type="EMBL" id="GKV47829.1"/>
    </source>
</evidence>
<feature type="region of interest" description="Disordered" evidence="1">
    <location>
        <begin position="1"/>
        <end position="41"/>
    </location>
</feature>
<proteinExistence type="predicted"/>
<dbReference type="EMBL" id="BPVZ01000237">
    <property type="protein sequence ID" value="GKV47829.1"/>
    <property type="molecule type" value="Genomic_DNA"/>
</dbReference>
<accession>A0AAV5MFQ7</accession>
<dbReference type="AlphaFoldDB" id="A0AAV5MFQ7"/>